<dbReference type="InterPro" id="IPR036374">
    <property type="entry name" value="OxRdtase_Mopterin-bd_sf"/>
</dbReference>
<feature type="region of interest" description="Disordered" evidence="1">
    <location>
        <begin position="1"/>
        <end position="37"/>
    </location>
</feature>
<keyword evidence="4" id="KW-1185">Reference proteome</keyword>
<dbReference type="OrthoDB" id="9778777at2"/>
<proteinExistence type="predicted"/>
<gene>
    <name evidence="3" type="ORF">EAH76_20565</name>
</gene>
<reference evidence="3 4" key="1">
    <citation type="journal article" date="2019" name="Environ. Microbiol.">
        <title>Species interactions and distinct microbial communities in high Arctic permafrost affected cryosols are associated with the CH4 and CO2 gas fluxes.</title>
        <authorList>
            <person name="Altshuler I."/>
            <person name="Hamel J."/>
            <person name="Turney S."/>
            <person name="Magnuson E."/>
            <person name="Levesque R."/>
            <person name="Greer C."/>
            <person name="Whyte L.G."/>
        </authorList>
    </citation>
    <scope>NUCLEOTIDE SEQUENCE [LARGE SCALE GENOMIC DNA]</scope>
    <source>
        <strain evidence="3 4">E6.1</strain>
    </source>
</reference>
<dbReference type="PANTHER" id="PTHR43032">
    <property type="entry name" value="PROTEIN-METHIONINE-SULFOXIDE REDUCTASE"/>
    <property type="match status" value="1"/>
</dbReference>
<dbReference type="InterPro" id="IPR000572">
    <property type="entry name" value="OxRdtase_Mopterin-bd_dom"/>
</dbReference>
<feature type="domain" description="Oxidoreductase molybdopterin-binding" evidence="2">
    <location>
        <begin position="57"/>
        <end position="200"/>
    </location>
</feature>
<dbReference type="Gene3D" id="3.90.420.10">
    <property type="entry name" value="Oxidoreductase, molybdopterin-binding domain"/>
    <property type="match status" value="1"/>
</dbReference>
<dbReference type="EMBL" id="RCZC01000009">
    <property type="protein sequence ID" value="TPG48353.1"/>
    <property type="molecule type" value="Genomic_DNA"/>
</dbReference>
<comment type="caution">
    <text evidence="3">The sequence shown here is derived from an EMBL/GenBank/DDBJ whole genome shotgun (WGS) entry which is preliminary data.</text>
</comment>
<organism evidence="3 4">
    <name type="scientific">Sphingomonas glacialis</name>
    <dbReference type="NCBI Taxonomy" id="658225"/>
    <lineage>
        <taxon>Bacteria</taxon>
        <taxon>Pseudomonadati</taxon>
        <taxon>Pseudomonadota</taxon>
        <taxon>Alphaproteobacteria</taxon>
        <taxon>Sphingomonadales</taxon>
        <taxon>Sphingomonadaceae</taxon>
        <taxon>Sphingomonas</taxon>
    </lineage>
</organism>
<evidence type="ECO:0000313" key="4">
    <source>
        <dbReference type="Proteomes" id="UP000319931"/>
    </source>
</evidence>
<dbReference type="AlphaFoldDB" id="A0A502FGJ6"/>
<dbReference type="CDD" id="cd02109">
    <property type="entry name" value="arch_bact_SO_family_Moco"/>
    <property type="match status" value="1"/>
</dbReference>
<sequence length="218" mass="24849">MTDDTPPPDSKLTRSKQRWASEHKFITGEDPRTAQQRLPPGQHLVRDWPVLDLGRQPDVALERWALAIGGLVERPVTLDWAAFMALPQRRTQSDMHCVTTWSRYDNAWTGVATRDLLDLVQAREEAAFVLLHGYDGYTTNVPLADFADEAAMVVHSWEGKPLTRSHGGPARVLIPHLYLWKSAKWVRGIDFMAADKAGFWEVNGYHMRGDPWSEERYS</sequence>
<accession>A0A502FGJ6</accession>
<evidence type="ECO:0000259" key="2">
    <source>
        <dbReference type="Pfam" id="PF00174"/>
    </source>
</evidence>
<feature type="compositionally biased region" description="Basic and acidic residues" evidence="1">
    <location>
        <begin position="19"/>
        <end position="32"/>
    </location>
</feature>
<dbReference type="PANTHER" id="PTHR43032:SF4">
    <property type="entry name" value="OXIDOREDUCTASE MOLYBDOPTERIN-BINDING DOMAIN-CONTAINING PROTEIN"/>
    <property type="match status" value="1"/>
</dbReference>
<dbReference type="Proteomes" id="UP000319931">
    <property type="component" value="Unassembled WGS sequence"/>
</dbReference>
<evidence type="ECO:0000313" key="3">
    <source>
        <dbReference type="EMBL" id="TPG48353.1"/>
    </source>
</evidence>
<name>A0A502FGJ6_9SPHN</name>
<evidence type="ECO:0000256" key="1">
    <source>
        <dbReference type="SAM" id="MobiDB-lite"/>
    </source>
</evidence>
<dbReference type="SUPFAM" id="SSF56524">
    <property type="entry name" value="Oxidoreductase molybdopterin-binding domain"/>
    <property type="match status" value="1"/>
</dbReference>
<protein>
    <submittedName>
        <fullName evidence="3">Sulfite oxidase-like oxidoreductase</fullName>
    </submittedName>
</protein>
<dbReference type="Pfam" id="PF00174">
    <property type="entry name" value="Oxidored_molyb"/>
    <property type="match status" value="1"/>
</dbReference>
<dbReference type="RefSeq" id="WP_140852158.1">
    <property type="nucleotide sequence ID" value="NZ_RCZC01000009.1"/>
</dbReference>